<keyword evidence="1" id="KW-1133">Transmembrane helix</keyword>
<evidence type="ECO:0000259" key="2">
    <source>
        <dbReference type="Pfam" id="PF00892"/>
    </source>
</evidence>
<comment type="caution">
    <text evidence="3">The sequence shown here is derived from an EMBL/GenBank/DDBJ whole genome shotgun (WGS) entry which is preliminary data.</text>
</comment>
<gene>
    <name evidence="3" type="ORF">F4Y60_08620</name>
</gene>
<accession>A0A6B0Y4V0</accession>
<reference evidence="3" key="1">
    <citation type="submission" date="2019-09" db="EMBL/GenBank/DDBJ databases">
        <title>Characterisation of the sponge microbiome using genome-centric metagenomics.</title>
        <authorList>
            <person name="Engelberts J.P."/>
            <person name="Robbins S.J."/>
            <person name="De Goeij J.M."/>
            <person name="Aranda M."/>
            <person name="Bell S.C."/>
            <person name="Webster N.S."/>
        </authorList>
    </citation>
    <scope>NUCLEOTIDE SEQUENCE</scope>
    <source>
        <strain evidence="3">SB0664_bin_43</strain>
    </source>
</reference>
<protein>
    <submittedName>
        <fullName evidence="3">DMT family transporter</fullName>
    </submittedName>
</protein>
<evidence type="ECO:0000256" key="1">
    <source>
        <dbReference type="SAM" id="Phobius"/>
    </source>
</evidence>
<organism evidence="3">
    <name type="scientific">Boseongicola sp. SB0664_bin_43</name>
    <dbReference type="NCBI Taxonomy" id="2604844"/>
    <lineage>
        <taxon>Bacteria</taxon>
        <taxon>Pseudomonadati</taxon>
        <taxon>Pseudomonadota</taxon>
        <taxon>Alphaproteobacteria</taxon>
        <taxon>Rhodobacterales</taxon>
        <taxon>Paracoccaceae</taxon>
        <taxon>Boseongicola</taxon>
    </lineage>
</organism>
<dbReference type="InterPro" id="IPR000620">
    <property type="entry name" value="EamA_dom"/>
</dbReference>
<keyword evidence="1" id="KW-0812">Transmembrane</keyword>
<dbReference type="AlphaFoldDB" id="A0A6B0Y4V0"/>
<evidence type="ECO:0000313" key="3">
    <source>
        <dbReference type="EMBL" id="MXY34136.1"/>
    </source>
</evidence>
<name>A0A6B0Y4V0_9RHOB</name>
<dbReference type="EMBL" id="VXRY01000339">
    <property type="protein sequence ID" value="MXY34136.1"/>
    <property type="molecule type" value="Genomic_DNA"/>
</dbReference>
<feature type="transmembrane region" description="Helical" evidence="1">
    <location>
        <begin position="116"/>
        <end position="134"/>
    </location>
</feature>
<dbReference type="GO" id="GO:0016020">
    <property type="term" value="C:membrane"/>
    <property type="evidence" value="ECO:0007669"/>
    <property type="project" value="InterPro"/>
</dbReference>
<feature type="non-terminal residue" evidence="3">
    <location>
        <position position="1"/>
    </location>
</feature>
<dbReference type="Gene3D" id="1.10.3730.20">
    <property type="match status" value="1"/>
</dbReference>
<feature type="transmembrane region" description="Helical" evidence="1">
    <location>
        <begin position="31"/>
        <end position="50"/>
    </location>
</feature>
<keyword evidence="1" id="KW-0472">Membrane</keyword>
<dbReference type="InterPro" id="IPR037185">
    <property type="entry name" value="EmrE-like"/>
</dbReference>
<sequence>PNLLWVLVYVFGLATRDLASRRLPARISTSFAVAWSMVPMTLAGALMMFFQGGWRPVSIETAAWYLGMILALAVALWTLTTAMRSGDVSSVAPFRYSRILFALIIAYFAFDEIPDLMTWAGVTLIVGSGLYAFWRERRLAETGA</sequence>
<feature type="transmembrane region" description="Helical" evidence="1">
    <location>
        <begin position="62"/>
        <end position="80"/>
    </location>
</feature>
<feature type="domain" description="EamA" evidence="2">
    <location>
        <begin position="3"/>
        <end position="128"/>
    </location>
</feature>
<dbReference type="SUPFAM" id="SSF103481">
    <property type="entry name" value="Multidrug resistance efflux transporter EmrE"/>
    <property type="match status" value="1"/>
</dbReference>
<dbReference type="Pfam" id="PF00892">
    <property type="entry name" value="EamA"/>
    <property type="match status" value="1"/>
</dbReference>
<proteinExistence type="predicted"/>